<evidence type="ECO:0000313" key="2">
    <source>
        <dbReference type="EMBL" id="SBW20680.1"/>
    </source>
</evidence>
<dbReference type="PANTHER" id="PTHR34203:SF15">
    <property type="entry name" value="SLL1173 PROTEIN"/>
    <property type="match status" value="1"/>
</dbReference>
<reference evidence="3" key="1">
    <citation type="submission" date="2016-02" db="EMBL/GenBank/DDBJ databases">
        <authorList>
            <person name="Wibberg D."/>
        </authorList>
    </citation>
    <scope>NUCLEOTIDE SEQUENCE [LARGE SCALE GENOMIC DNA]</scope>
</reference>
<dbReference type="InterPro" id="IPR029063">
    <property type="entry name" value="SAM-dependent_MTases_sf"/>
</dbReference>
<sequence length="254" mass="27999">MKRESSLAVVSLLAELAPDRVFATAIAMAHRRFEPILRRVGAFVAPHQTALDVGAWYGPWTHWMSRHAGRVVTVEPNPELAAFVARTCRPNVTVVPKAASDGEGFAELWLPPGGRGTEGRASLSLQGGGRSVKVETIRLDSLDVDNVGLVKIDVEGHELAALRGAEEIIRRWRPNLIVEIEDDRSPAAMALELLRSWNYQGWFLDRGRMRSLAGFDLVAHQRVMAPIARQGYLRAVVTGSGCRYTNTILFLPIS</sequence>
<gene>
    <name evidence="2" type="ORF">FDG2_1769</name>
</gene>
<dbReference type="GO" id="GO:0008168">
    <property type="term" value="F:methyltransferase activity"/>
    <property type="evidence" value="ECO:0007669"/>
    <property type="project" value="UniProtKB-KW"/>
</dbReference>
<feature type="domain" description="Methyltransferase FkbM" evidence="1">
    <location>
        <begin position="52"/>
        <end position="199"/>
    </location>
</feature>
<dbReference type="EMBL" id="FLUV01000743">
    <property type="protein sequence ID" value="SBW20680.1"/>
    <property type="molecule type" value="Genomic_DNA"/>
</dbReference>
<dbReference type="GO" id="GO:0032259">
    <property type="term" value="P:methylation"/>
    <property type="evidence" value="ECO:0007669"/>
    <property type="project" value="UniProtKB-KW"/>
</dbReference>
<organism evidence="2 3">
    <name type="scientific">Candidatus Protofrankia californiensis</name>
    <dbReference type="NCBI Taxonomy" id="1839754"/>
    <lineage>
        <taxon>Bacteria</taxon>
        <taxon>Bacillati</taxon>
        <taxon>Actinomycetota</taxon>
        <taxon>Actinomycetes</taxon>
        <taxon>Frankiales</taxon>
        <taxon>Frankiaceae</taxon>
        <taxon>Protofrankia</taxon>
    </lineage>
</organism>
<dbReference type="InterPro" id="IPR052514">
    <property type="entry name" value="SAM-dependent_MTase"/>
</dbReference>
<protein>
    <submittedName>
        <fullName evidence="2">FkbM family methyltransferase</fullName>
    </submittedName>
</protein>
<dbReference type="PANTHER" id="PTHR34203">
    <property type="entry name" value="METHYLTRANSFERASE, FKBM FAMILY PROTEIN"/>
    <property type="match status" value="1"/>
</dbReference>
<accession>A0A1C3NWA1</accession>
<dbReference type="Proteomes" id="UP000199013">
    <property type="component" value="Unassembled WGS sequence"/>
</dbReference>
<dbReference type="InterPro" id="IPR006342">
    <property type="entry name" value="FkbM_mtfrase"/>
</dbReference>
<name>A0A1C3NWA1_9ACTN</name>
<dbReference type="NCBIfam" id="TIGR01444">
    <property type="entry name" value="fkbM_fam"/>
    <property type="match status" value="1"/>
</dbReference>
<dbReference type="Gene3D" id="3.40.50.150">
    <property type="entry name" value="Vaccinia Virus protein VP39"/>
    <property type="match status" value="1"/>
</dbReference>
<keyword evidence="2" id="KW-0808">Transferase</keyword>
<dbReference type="AlphaFoldDB" id="A0A1C3NWA1"/>
<evidence type="ECO:0000313" key="3">
    <source>
        <dbReference type="Proteomes" id="UP000199013"/>
    </source>
</evidence>
<dbReference type="SUPFAM" id="SSF53335">
    <property type="entry name" value="S-adenosyl-L-methionine-dependent methyltransferases"/>
    <property type="match status" value="1"/>
</dbReference>
<keyword evidence="3" id="KW-1185">Reference proteome</keyword>
<keyword evidence="2" id="KW-0489">Methyltransferase</keyword>
<proteinExistence type="predicted"/>
<dbReference type="Pfam" id="PF05050">
    <property type="entry name" value="Methyltransf_21"/>
    <property type="match status" value="1"/>
</dbReference>
<evidence type="ECO:0000259" key="1">
    <source>
        <dbReference type="Pfam" id="PF05050"/>
    </source>
</evidence>